<dbReference type="AlphaFoldDB" id="A0A7J5YM73"/>
<dbReference type="InterPro" id="IPR013083">
    <property type="entry name" value="Znf_RING/FYVE/PHD"/>
</dbReference>
<name>A0A7J5YM73_DISMA</name>
<sequence length="245" mass="28359">MWKDVQEVSAQRNVHKQSYVCWVFREEREGVCGGFWDGEDEKKIHSCPQCRQSFTPRPVLLKNTMLAALCIKGFWDGEDEKKIHSCPQCRQSFTPRPVLLKNTIYCMKCIKGFWDGEDEKKIHSCPQCRQSFTPRPVLLKNTMLAALCIKGFWDGEDEKKIHSCPQCRQSFTPRPVLLKNTMLAALRELEGSRQNIQQRIQDGEKEVKLLQQEVEAVNGSADKAVEDSEKMFTELIRLMEKRSSD</sequence>
<dbReference type="Gene3D" id="3.30.40.10">
    <property type="entry name" value="Zinc/RING finger domain, C3HC4 (zinc finger)"/>
    <property type="match status" value="1"/>
</dbReference>
<feature type="domain" description="TRIM8/14/16/25/29/45/65 coiled-coil region" evidence="5">
    <location>
        <begin position="200"/>
        <end position="244"/>
    </location>
</feature>
<protein>
    <recommendedName>
        <fullName evidence="5">TRIM8/14/16/25/29/45/65 coiled-coil region domain-containing protein</fullName>
    </recommendedName>
</protein>
<dbReference type="Pfam" id="PF25600">
    <property type="entry name" value="TRIM_CC"/>
    <property type="match status" value="1"/>
</dbReference>
<evidence type="ECO:0000259" key="5">
    <source>
        <dbReference type="Pfam" id="PF25600"/>
    </source>
</evidence>
<feature type="non-terminal residue" evidence="6">
    <location>
        <position position="1"/>
    </location>
</feature>
<keyword evidence="2" id="KW-0863">Zinc-finger</keyword>
<evidence type="ECO:0000256" key="2">
    <source>
        <dbReference type="ARBA" id="ARBA00022771"/>
    </source>
</evidence>
<dbReference type="SUPFAM" id="SSF57850">
    <property type="entry name" value="RING/U-box"/>
    <property type="match status" value="1"/>
</dbReference>
<evidence type="ECO:0000256" key="3">
    <source>
        <dbReference type="ARBA" id="ARBA00022833"/>
    </source>
</evidence>
<dbReference type="Proteomes" id="UP000518266">
    <property type="component" value="Unassembled WGS sequence"/>
</dbReference>
<accession>A0A7J5YM73</accession>
<dbReference type="PANTHER" id="PTHR25465">
    <property type="entry name" value="B-BOX DOMAIN CONTAINING"/>
    <property type="match status" value="1"/>
</dbReference>
<dbReference type="GO" id="GO:0008270">
    <property type="term" value="F:zinc ion binding"/>
    <property type="evidence" value="ECO:0007669"/>
    <property type="project" value="UniProtKB-KW"/>
</dbReference>
<dbReference type="EMBL" id="JAAKFY010000010">
    <property type="protein sequence ID" value="KAF3850616.1"/>
    <property type="molecule type" value="Genomic_DNA"/>
</dbReference>
<keyword evidence="1" id="KW-0479">Metal-binding</keyword>
<keyword evidence="7" id="KW-1185">Reference proteome</keyword>
<keyword evidence="4" id="KW-0175">Coiled coil</keyword>
<proteinExistence type="predicted"/>
<dbReference type="InterPro" id="IPR058030">
    <property type="entry name" value="TRIM8/14/16/25/29/45/65_CC"/>
</dbReference>
<feature type="coiled-coil region" evidence="4">
    <location>
        <begin position="186"/>
        <end position="220"/>
    </location>
</feature>
<gene>
    <name evidence="6" type="ORF">F7725_012388</name>
</gene>
<comment type="caution">
    <text evidence="6">The sequence shown here is derived from an EMBL/GenBank/DDBJ whole genome shotgun (WGS) entry which is preliminary data.</text>
</comment>
<evidence type="ECO:0000313" key="6">
    <source>
        <dbReference type="EMBL" id="KAF3850616.1"/>
    </source>
</evidence>
<evidence type="ECO:0000313" key="7">
    <source>
        <dbReference type="Proteomes" id="UP000518266"/>
    </source>
</evidence>
<evidence type="ECO:0000256" key="1">
    <source>
        <dbReference type="ARBA" id="ARBA00022723"/>
    </source>
</evidence>
<organism evidence="6 7">
    <name type="scientific">Dissostichus mawsoni</name>
    <name type="common">Antarctic cod</name>
    <dbReference type="NCBI Taxonomy" id="36200"/>
    <lineage>
        <taxon>Eukaryota</taxon>
        <taxon>Metazoa</taxon>
        <taxon>Chordata</taxon>
        <taxon>Craniata</taxon>
        <taxon>Vertebrata</taxon>
        <taxon>Euteleostomi</taxon>
        <taxon>Actinopterygii</taxon>
        <taxon>Neopterygii</taxon>
        <taxon>Teleostei</taxon>
        <taxon>Neoteleostei</taxon>
        <taxon>Acanthomorphata</taxon>
        <taxon>Eupercaria</taxon>
        <taxon>Perciformes</taxon>
        <taxon>Notothenioidei</taxon>
        <taxon>Nototheniidae</taxon>
        <taxon>Dissostichus</taxon>
    </lineage>
</organism>
<reference evidence="6 7" key="1">
    <citation type="submission" date="2020-03" db="EMBL/GenBank/DDBJ databases">
        <title>Dissostichus mawsoni Genome sequencing and assembly.</title>
        <authorList>
            <person name="Park H."/>
        </authorList>
    </citation>
    <scope>NUCLEOTIDE SEQUENCE [LARGE SCALE GENOMIC DNA]</scope>
    <source>
        <strain evidence="6">DM0001</strain>
        <tissue evidence="6">Muscle</tissue>
    </source>
</reference>
<evidence type="ECO:0000256" key="4">
    <source>
        <dbReference type="SAM" id="Coils"/>
    </source>
</evidence>
<keyword evidence="3" id="KW-0862">Zinc</keyword>
<dbReference type="OrthoDB" id="8873830at2759"/>
<dbReference type="InterPro" id="IPR051051">
    <property type="entry name" value="E3_ubiq-ligase_TRIM/RNF"/>
</dbReference>
<dbReference type="PANTHER" id="PTHR25465:SF5">
    <property type="entry name" value="E3 UBIQUITIN_ISG15 LIGASE TRIM25-RELATED"/>
    <property type="match status" value="1"/>
</dbReference>